<dbReference type="InParanoid" id="A0A423PYP5"/>
<keyword evidence="6" id="KW-0808">Transferase</keyword>
<dbReference type="Proteomes" id="UP000285310">
    <property type="component" value="Unassembled WGS sequence"/>
</dbReference>
<dbReference type="OrthoDB" id="5293276at2"/>
<feature type="transmembrane region" description="Helical" evidence="5">
    <location>
        <begin position="85"/>
        <end position="102"/>
    </location>
</feature>
<dbReference type="GO" id="GO:0012505">
    <property type="term" value="C:endomembrane system"/>
    <property type="evidence" value="ECO:0007669"/>
    <property type="project" value="UniProtKB-SubCell"/>
</dbReference>
<protein>
    <submittedName>
        <fullName evidence="6">S-isoprenylcysteine methyltransferase</fullName>
    </submittedName>
</protein>
<evidence type="ECO:0000256" key="2">
    <source>
        <dbReference type="ARBA" id="ARBA00022692"/>
    </source>
</evidence>
<comment type="caution">
    <text evidence="6">The sequence shown here is derived from an EMBL/GenBank/DDBJ whole genome shotgun (WGS) entry which is preliminary data.</text>
</comment>
<dbReference type="InterPro" id="IPR007318">
    <property type="entry name" value="Phopholipid_MeTrfase"/>
</dbReference>
<accession>A0A423PYP5</accession>
<dbReference type="Gene3D" id="1.20.120.1630">
    <property type="match status" value="1"/>
</dbReference>
<keyword evidence="4 5" id="KW-0472">Membrane</keyword>
<dbReference type="Pfam" id="PF04191">
    <property type="entry name" value="PEMT"/>
    <property type="match status" value="1"/>
</dbReference>
<keyword evidence="6" id="KW-0489">Methyltransferase</keyword>
<sequence length="199" mass="21873">MRDQKAYRQTPPFWKRLAARRLSPRQWGVWAAALAVLILAEPDVETFIVGCIFVAAGLALRAWTFGHLEKNHRLATTGPYAHSRNPAYLGSLAILVGIAIAAGNNDGAAGITLWVAGAIGIGVFFLGYLPRKFSREHARMAEIFPDDAPRHAAHVPAFWPRLTPWASGDTQRFSLTRLQANHEIVWPAACVIGLAAMWI</sequence>
<dbReference type="GO" id="GO:0008168">
    <property type="term" value="F:methyltransferase activity"/>
    <property type="evidence" value="ECO:0007669"/>
    <property type="project" value="UniProtKB-KW"/>
</dbReference>
<comment type="subcellular location">
    <subcellularLocation>
        <location evidence="1">Endomembrane system</location>
        <topology evidence="1">Multi-pass membrane protein</topology>
    </subcellularLocation>
</comment>
<feature type="transmembrane region" description="Helical" evidence="5">
    <location>
        <begin position="46"/>
        <end position="64"/>
    </location>
</feature>
<proteinExistence type="predicted"/>
<dbReference type="GO" id="GO:0032259">
    <property type="term" value="P:methylation"/>
    <property type="evidence" value="ECO:0007669"/>
    <property type="project" value="UniProtKB-KW"/>
</dbReference>
<evidence type="ECO:0000256" key="4">
    <source>
        <dbReference type="ARBA" id="ARBA00023136"/>
    </source>
</evidence>
<evidence type="ECO:0000256" key="3">
    <source>
        <dbReference type="ARBA" id="ARBA00022989"/>
    </source>
</evidence>
<evidence type="ECO:0000313" key="6">
    <source>
        <dbReference type="EMBL" id="ROO30721.1"/>
    </source>
</evidence>
<evidence type="ECO:0000256" key="1">
    <source>
        <dbReference type="ARBA" id="ARBA00004127"/>
    </source>
</evidence>
<dbReference type="RefSeq" id="WP_123657403.1">
    <property type="nucleotide sequence ID" value="NZ_AYKG01000010.1"/>
</dbReference>
<feature type="transmembrane region" description="Helical" evidence="5">
    <location>
        <begin position="108"/>
        <end position="129"/>
    </location>
</feature>
<evidence type="ECO:0000313" key="7">
    <source>
        <dbReference type="Proteomes" id="UP000285310"/>
    </source>
</evidence>
<gene>
    <name evidence="6" type="ORF">SAJA_04275</name>
</gene>
<keyword evidence="3 5" id="KW-1133">Transmembrane helix</keyword>
<keyword evidence="2 5" id="KW-0812">Transmembrane</keyword>
<evidence type="ECO:0000256" key="5">
    <source>
        <dbReference type="SAM" id="Phobius"/>
    </source>
</evidence>
<feature type="transmembrane region" description="Helical" evidence="5">
    <location>
        <begin position="22"/>
        <end position="40"/>
    </location>
</feature>
<name>A0A423PYP5_9GAMM</name>
<dbReference type="EMBL" id="AYKG01000010">
    <property type="protein sequence ID" value="ROO30721.1"/>
    <property type="molecule type" value="Genomic_DNA"/>
</dbReference>
<organism evidence="6 7">
    <name type="scientific">Salinisphaera japonica YTM-1</name>
    <dbReference type="NCBI Taxonomy" id="1209778"/>
    <lineage>
        <taxon>Bacteria</taxon>
        <taxon>Pseudomonadati</taxon>
        <taxon>Pseudomonadota</taxon>
        <taxon>Gammaproteobacteria</taxon>
        <taxon>Salinisphaerales</taxon>
        <taxon>Salinisphaeraceae</taxon>
        <taxon>Salinisphaera</taxon>
    </lineage>
</organism>
<dbReference type="AlphaFoldDB" id="A0A423PYP5"/>
<reference evidence="6 7" key="1">
    <citation type="submission" date="2013-10" db="EMBL/GenBank/DDBJ databases">
        <title>Salinisphaera japonica YTM-1 Genome Sequencing.</title>
        <authorList>
            <person name="Lai Q."/>
            <person name="Li C."/>
            <person name="Shao Z."/>
        </authorList>
    </citation>
    <scope>NUCLEOTIDE SEQUENCE [LARGE SCALE GENOMIC DNA]</scope>
    <source>
        <strain evidence="6 7">YTM-1</strain>
    </source>
</reference>
<keyword evidence="7" id="KW-1185">Reference proteome</keyword>